<dbReference type="RefSeq" id="WP_120676395.1">
    <property type="nucleotide sequence ID" value="NZ_RAZS01000003.1"/>
</dbReference>
<keyword evidence="4" id="KW-1185">Reference proteome</keyword>
<accession>A0A3A9YNK2</accession>
<dbReference type="OrthoDB" id="3190691at2"/>
<dbReference type="SUPFAM" id="SSF56281">
    <property type="entry name" value="Metallo-hydrolase/oxidoreductase"/>
    <property type="match status" value="1"/>
</dbReference>
<dbReference type="GO" id="GO:0016787">
    <property type="term" value="F:hydrolase activity"/>
    <property type="evidence" value="ECO:0007669"/>
    <property type="project" value="UniProtKB-KW"/>
</dbReference>
<dbReference type="EMBL" id="RAZS01000003">
    <property type="protein sequence ID" value="RKN21310.1"/>
    <property type="molecule type" value="Genomic_DNA"/>
</dbReference>
<evidence type="ECO:0000259" key="1">
    <source>
        <dbReference type="SMART" id="SM00849"/>
    </source>
</evidence>
<name>A0A3A9YNK2_9ACTN</name>
<dbReference type="EMBL" id="RAZT01000001">
    <property type="protein sequence ID" value="RKN36346.1"/>
    <property type="molecule type" value="Genomic_DNA"/>
</dbReference>
<dbReference type="SMART" id="SM00849">
    <property type="entry name" value="Lactamase_B"/>
    <property type="match status" value="1"/>
</dbReference>
<keyword evidence="3" id="KW-0378">Hydrolase</keyword>
<dbReference type="Gene3D" id="3.60.15.10">
    <property type="entry name" value="Ribonuclease Z/Hydroxyacylglutathione hydrolase-like"/>
    <property type="match status" value="1"/>
</dbReference>
<dbReference type="Proteomes" id="UP000275865">
    <property type="component" value="Unassembled WGS sequence"/>
</dbReference>
<protein>
    <submittedName>
        <fullName evidence="3">MBL fold metallo-hydrolase</fullName>
    </submittedName>
</protein>
<dbReference type="Pfam" id="PF13483">
    <property type="entry name" value="Lactamase_B_3"/>
    <property type="match status" value="1"/>
</dbReference>
<evidence type="ECO:0000313" key="4">
    <source>
        <dbReference type="Proteomes" id="UP000271548"/>
    </source>
</evidence>
<evidence type="ECO:0000313" key="5">
    <source>
        <dbReference type="Proteomes" id="UP000275865"/>
    </source>
</evidence>
<evidence type="ECO:0000313" key="3">
    <source>
        <dbReference type="EMBL" id="RKN36346.1"/>
    </source>
</evidence>
<gene>
    <name evidence="3" type="ORF">D7044_01455</name>
    <name evidence="2" type="ORF">D7147_11135</name>
</gene>
<sequence length="200" mass="21473">MRITKYTHSCVRLEHDGGVLVVDPGTWSEPRALAGADAVLVTHEHSDHVDVLRLAGLGVPVYAPEGAHLPDLAPLPVIPVRAGQRFVAAGFPVTAVGGRHAVIHDRQPDCVNLGYLVDDDVYHPGDSLHVPQEPVRTLLIPGQASWLRLGEAIAFAQAVGARHTYTIHDAQLNERGLASVTGWLAETVPGYRHLAPEETA</sequence>
<reference evidence="4 5" key="1">
    <citation type="submission" date="2018-09" db="EMBL/GenBank/DDBJ databases">
        <title>Micromonospora sp. nov. MS1-9, isolated from a root of Musa sp.</title>
        <authorList>
            <person name="Kuncharoen N."/>
            <person name="Kudo T."/>
            <person name="Ohkuma M."/>
            <person name="Yuki M."/>
            <person name="Tanasupawat S."/>
        </authorList>
    </citation>
    <scope>NUCLEOTIDE SEQUENCE [LARGE SCALE GENOMIC DNA]</scope>
    <source>
        <strain evidence="3 5">MS1-9</strain>
        <strain evidence="2 4">NGC1-4</strain>
    </source>
</reference>
<proteinExistence type="predicted"/>
<dbReference type="AlphaFoldDB" id="A0A3A9YNK2"/>
<dbReference type="PANTHER" id="PTHR43546">
    <property type="entry name" value="UPF0173 METAL-DEPENDENT HYDROLASE MJ1163-RELATED"/>
    <property type="match status" value="1"/>
</dbReference>
<dbReference type="InterPro" id="IPR036866">
    <property type="entry name" value="RibonucZ/Hydroxyglut_hydro"/>
</dbReference>
<dbReference type="PANTHER" id="PTHR43546:SF3">
    <property type="entry name" value="UPF0173 METAL-DEPENDENT HYDROLASE MJ1163"/>
    <property type="match status" value="1"/>
</dbReference>
<dbReference type="InterPro" id="IPR001279">
    <property type="entry name" value="Metallo-B-lactamas"/>
</dbReference>
<comment type="caution">
    <text evidence="3">The sequence shown here is derived from an EMBL/GenBank/DDBJ whole genome shotgun (WGS) entry which is preliminary data.</text>
</comment>
<dbReference type="Proteomes" id="UP000271548">
    <property type="component" value="Unassembled WGS sequence"/>
</dbReference>
<feature type="domain" description="Metallo-beta-lactamase" evidence="1">
    <location>
        <begin position="7"/>
        <end position="163"/>
    </location>
</feature>
<dbReference type="InterPro" id="IPR050114">
    <property type="entry name" value="UPF0173_UPF0282_UlaG_hydrolase"/>
</dbReference>
<organism evidence="3 5">
    <name type="scientific">Micromonospora musae</name>
    <dbReference type="NCBI Taxonomy" id="1894970"/>
    <lineage>
        <taxon>Bacteria</taxon>
        <taxon>Bacillati</taxon>
        <taxon>Actinomycetota</taxon>
        <taxon>Actinomycetes</taxon>
        <taxon>Micromonosporales</taxon>
        <taxon>Micromonosporaceae</taxon>
        <taxon>Micromonospora</taxon>
    </lineage>
</organism>
<evidence type="ECO:0000313" key="2">
    <source>
        <dbReference type="EMBL" id="RKN21310.1"/>
    </source>
</evidence>